<dbReference type="PANTHER" id="PTHR30055:SF234">
    <property type="entry name" value="HTH-TYPE TRANSCRIPTIONAL REGULATOR BETI"/>
    <property type="match status" value="1"/>
</dbReference>
<comment type="caution">
    <text evidence="6">The sequence shown here is derived from an EMBL/GenBank/DDBJ whole genome shotgun (WGS) entry which is preliminary data.</text>
</comment>
<evidence type="ECO:0000259" key="5">
    <source>
        <dbReference type="PROSITE" id="PS50977"/>
    </source>
</evidence>
<evidence type="ECO:0000256" key="3">
    <source>
        <dbReference type="ARBA" id="ARBA00023163"/>
    </source>
</evidence>
<reference evidence="6 7" key="1">
    <citation type="submission" date="2019-03" db="EMBL/GenBank/DDBJ databases">
        <title>Draft genome sequences of novel Actinobacteria.</title>
        <authorList>
            <person name="Sahin N."/>
            <person name="Ay H."/>
            <person name="Saygin H."/>
        </authorList>
    </citation>
    <scope>NUCLEOTIDE SEQUENCE [LARGE SCALE GENOMIC DNA]</scope>
    <source>
        <strain evidence="6 7">6K102</strain>
    </source>
</reference>
<dbReference type="Gene3D" id="1.10.10.60">
    <property type="entry name" value="Homeodomain-like"/>
    <property type="match status" value="1"/>
</dbReference>
<dbReference type="Pfam" id="PF00440">
    <property type="entry name" value="TetR_N"/>
    <property type="match status" value="1"/>
</dbReference>
<dbReference type="EMBL" id="SMLD01000033">
    <property type="protein sequence ID" value="TDE54534.1"/>
    <property type="molecule type" value="Genomic_DNA"/>
</dbReference>
<keyword evidence="3" id="KW-0804">Transcription</keyword>
<dbReference type="SUPFAM" id="SSF46689">
    <property type="entry name" value="Homeodomain-like"/>
    <property type="match status" value="1"/>
</dbReference>
<evidence type="ECO:0000256" key="4">
    <source>
        <dbReference type="PROSITE-ProRule" id="PRU00335"/>
    </source>
</evidence>
<evidence type="ECO:0000256" key="2">
    <source>
        <dbReference type="ARBA" id="ARBA00023125"/>
    </source>
</evidence>
<evidence type="ECO:0000313" key="7">
    <source>
        <dbReference type="Proteomes" id="UP000295136"/>
    </source>
</evidence>
<keyword evidence="2 4" id="KW-0238">DNA-binding</keyword>
<accession>A0A4R5FNJ7</accession>
<proteinExistence type="predicted"/>
<organism evidence="6 7">
    <name type="scientific">Nonomuraea mesophila</name>
    <dbReference type="NCBI Taxonomy" id="2530382"/>
    <lineage>
        <taxon>Bacteria</taxon>
        <taxon>Bacillati</taxon>
        <taxon>Actinomycetota</taxon>
        <taxon>Actinomycetes</taxon>
        <taxon>Streptosporangiales</taxon>
        <taxon>Streptosporangiaceae</taxon>
        <taxon>Nonomuraea</taxon>
    </lineage>
</organism>
<dbReference type="PROSITE" id="PS50977">
    <property type="entry name" value="HTH_TETR_2"/>
    <property type="match status" value="1"/>
</dbReference>
<dbReference type="GO" id="GO:0000976">
    <property type="term" value="F:transcription cis-regulatory region binding"/>
    <property type="evidence" value="ECO:0007669"/>
    <property type="project" value="TreeGrafter"/>
</dbReference>
<keyword evidence="7" id="KW-1185">Reference proteome</keyword>
<dbReference type="Proteomes" id="UP000295136">
    <property type="component" value="Unassembled WGS sequence"/>
</dbReference>
<name>A0A4R5FNJ7_9ACTN</name>
<dbReference type="PRINTS" id="PR00455">
    <property type="entry name" value="HTHTETR"/>
</dbReference>
<sequence>MAGLRERKKEQTRRRISEVALRLFDERGYDQVTVNEIAEAAGVAKVTLFSYFPTKECLATDGVQDDMAAVVTGRPEGSSPLGALRAHYRATAAPVAEGMDVETLITRIRVISSNPALLAAVHGAQMSQRHELAAALAGGHEPDLTAHLMAAQITAAITTLQESFFHRLASGAPLEEAAGRLAGDVEVAFDLLEHGLTHTEEEKHEKGHQL</sequence>
<dbReference type="AlphaFoldDB" id="A0A4R5FNJ7"/>
<evidence type="ECO:0000256" key="1">
    <source>
        <dbReference type="ARBA" id="ARBA00023015"/>
    </source>
</evidence>
<feature type="domain" description="HTH tetR-type" evidence="5">
    <location>
        <begin position="10"/>
        <end position="70"/>
    </location>
</feature>
<gene>
    <name evidence="6" type="ORF">E1295_15340</name>
</gene>
<keyword evidence="1" id="KW-0805">Transcription regulation</keyword>
<dbReference type="InterPro" id="IPR009057">
    <property type="entry name" value="Homeodomain-like_sf"/>
</dbReference>
<evidence type="ECO:0000313" key="6">
    <source>
        <dbReference type="EMBL" id="TDE54534.1"/>
    </source>
</evidence>
<dbReference type="InterPro" id="IPR001647">
    <property type="entry name" value="HTH_TetR"/>
</dbReference>
<feature type="DNA-binding region" description="H-T-H motif" evidence="4">
    <location>
        <begin position="33"/>
        <end position="52"/>
    </location>
</feature>
<dbReference type="InterPro" id="IPR050109">
    <property type="entry name" value="HTH-type_TetR-like_transc_reg"/>
</dbReference>
<dbReference type="GO" id="GO:0003700">
    <property type="term" value="F:DNA-binding transcription factor activity"/>
    <property type="evidence" value="ECO:0007669"/>
    <property type="project" value="TreeGrafter"/>
</dbReference>
<dbReference type="Gene3D" id="1.10.357.10">
    <property type="entry name" value="Tetracycline Repressor, domain 2"/>
    <property type="match status" value="1"/>
</dbReference>
<dbReference type="PANTHER" id="PTHR30055">
    <property type="entry name" value="HTH-TYPE TRANSCRIPTIONAL REGULATOR RUTR"/>
    <property type="match status" value="1"/>
</dbReference>
<protein>
    <submittedName>
        <fullName evidence="6">TetR family transcriptional regulator</fullName>
    </submittedName>
</protein>